<sequence length="85" mass="9641">MEVLQPTEMHEIVFDGAACEDVDNCVCCGSLEIGDGRRSSGLLWWTVVADHVERRLSFDEIEQQQRSQKMGFAVRQRQGCVLAIR</sequence>
<accession>A0AAW1W6R7</accession>
<reference evidence="1 2" key="1">
    <citation type="journal article" date="2023" name="G3 (Bethesda)">
        <title>A chromosome-length genome assembly and annotation of blackberry (Rubus argutus, cv. 'Hillquist').</title>
        <authorList>
            <person name="Bruna T."/>
            <person name="Aryal R."/>
            <person name="Dudchenko O."/>
            <person name="Sargent D.J."/>
            <person name="Mead D."/>
            <person name="Buti M."/>
            <person name="Cavallini A."/>
            <person name="Hytonen T."/>
            <person name="Andres J."/>
            <person name="Pham M."/>
            <person name="Weisz D."/>
            <person name="Mascagni F."/>
            <person name="Usai G."/>
            <person name="Natali L."/>
            <person name="Bassil N."/>
            <person name="Fernandez G.E."/>
            <person name="Lomsadze A."/>
            <person name="Armour M."/>
            <person name="Olukolu B."/>
            <person name="Poorten T."/>
            <person name="Britton C."/>
            <person name="Davik J."/>
            <person name="Ashrafi H."/>
            <person name="Aiden E.L."/>
            <person name="Borodovsky M."/>
            <person name="Worthington M."/>
        </authorList>
    </citation>
    <scope>NUCLEOTIDE SEQUENCE [LARGE SCALE GENOMIC DNA]</scope>
    <source>
        <strain evidence="1">PI 553951</strain>
    </source>
</reference>
<evidence type="ECO:0000313" key="1">
    <source>
        <dbReference type="EMBL" id="KAK9914515.1"/>
    </source>
</evidence>
<dbReference type="EMBL" id="JBEDUW010000007">
    <property type="protein sequence ID" value="KAK9914515.1"/>
    <property type="molecule type" value="Genomic_DNA"/>
</dbReference>
<dbReference type="Proteomes" id="UP001457282">
    <property type="component" value="Unassembled WGS sequence"/>
</dbReference>
<organism evidence="1 2">
    <name type="scientific">Rubus argutus</name>
    <name type="common">Southern blackberry</name>
    <dbReference type="NCBI Taxonomy" id="59490"/>
    <lineage>
        <taxon>Eukaryota</taxon>
        <taxon>Viridiplantae</taxon>
        <taxon>Streptophyta</taxon>
        <taxon>Embryophyta</taxon>
        <taxon>Tracheophyta</taxon>
        <taxon>Spermatophyta</taxon>
        <taxon>Magnoliopsida</taxon>
        <taxon>eudicotyledons</taxon>
        <taxon>Gunneridae</taxon>
        <taxon>Pentapetalae</taxon>
        <taxon>rosids</taxon>
        <taxon>fabids</taxon>
        <taxon>Rosales</taxon>
        <taxon>Rosaceae</taxon>
        <taxon>Rosoideae</taxon>
        <taxon>Rosoideae incertae sedis</taxon>
        <taxon>Rubus</taxon>
    </lineage>
</organism>
<gene>
    <name evidence="1" type="ORF">M0R45_038289</name>
</gene>
<proteinExistence type="predicted"/>
<comment type="caution">
    <text evidence="1">The sequence shown here is derived from an EMBL/GenBank/DDBJ whole genome shotgun (WGS) entry which is preliminary data.</text>
</comment>
<protein>
    <submittedName>
        <fullName evidence="1">Uncharacterized protein</fullName>
    </submittedName>
</protein>
<keyword evidence="2" id="KW-1185">Reference proteome</keyword>
<dbReference type="AlphaFoldDB" id="A0AAW1W6R7"/>
<name>A0AAW1W6R7_RUBAR</name>
<evidence type="ECO:0000313" key="2">
    <source>
        <dbReference type="Proteomes" id="UP001457282"/>
    </source>
</evidence>